<keyword evidence="2" id="KW-0645">Protease</keyword>
<feature type="domain" description="Peptidase M20 dimerisation" evidence="10">
    <location>
        <begin position="181"/>
        <end position="274"/>
    </location>
</feature>
<protein>
    <submittedName>
        <fullName evidence="11">Tripeptide aminopeptidase</fullName>
    </submittedName>
</protein>
<keyword evidence="12" id="KW-1185">Reference proteome</keyword>
<evidence type="ECO:0000256" key="9">
    <source>
        <dbReference type="PIRSR" id="PIRSR001123-2"/>
    </source>
</evidence>
<comment type="caution">
    <text evidence="11">The sequence shown here is derived from an EMBL/GenBank/DDBJ whole genome shotgun (WGS) entry which is preliminary data.</text>
</comment>
<dbReference type="PANTHER" id="PTHR42994">
    <property type="entry name" value="PEPTIDASE T"/>
    <property type="match status" value="1"/>
</dbReference>
<keyword evidence="3 9" id="KW-0479">Metal-binding</keyword>
<dbReference type="EMBL" id="RKRK01000002">
    <property type="protein sequence ID" value="RPF58063.1"/>
    <property type="molecule type" value="Genomic_DNA"/>
</dbReference>
<evidence type="ECO:0000256" key="6">
    <source>
        <dbReference type="ARBA" id="ARBA00023049"/>
    </source>
</evidence>
<dbReference type="GO" id="GO:0006508">
    <property type="term" value="P:proteolysis"/>
    <property type="evidence" value="ECO:0007669"/>
    <property type="project" value="UniProtKB-KW"/>
</dbReference>
<gene>
    <name evidence="11" type="ORF">EDD62_0701</name>
</gene>
<dbReference type="GO" id="GO:0046872">
    <property type="term" value="F:metal ion binding"/>
    <property type="evidence" value="ECO:0007669"/>
    <property type="project" value="UniProtKB-UniRule"/>
</dbReference>
<dbReference type="GO" id="GO:0008237">
    <property type="term" value="F:metallopeptidase activity"/>
    <property type="evidence" value="ECO:0007669"/>
    <property type="project" value="UniProtKB-KW"/>
</dbReference>
<dbReference type="InterPro" id="IPR010162">
    <property type="entry name" value="PepT-like"/>
</dbReference>
<name>A0A3N5BK70_9BACL</name>
<dbReference type="SUPFAM" id="SSF55031">
    <property type="entry name" value="Bacterial exopeptidase dimerisation domain"/>
    <property type="match status" value="1"/>
</dbReference>
<proteinExistence type="inferred from homology"/>
<dbReference type="OrthoDB" id="9776600at2"/>
<evidence type="ECO:0000256" key="1">
    <source>
        <dbReference type="ARBA" id="ARBA00001947"/>
    </source>
</evidence>
<evidence type="ECO:0000256" key="3">
    <source>
        <dbReference type="ARBA" id="ARBA00022723"/>
    </source>
</evidence>
<comment type="similarity">
    <text evidence="7">Belongs to the peptidase M42 family.</text>
</comment>
<evidence type="ECO:0000256" key="5">
    <source>
        <dbReference type="ARBA" id="ARBA00022833"/>
    </source>
</evidence>
<dbReference type="PANTHER" id="PTHR42994:SF2">
    <property type="entry name" value="PEPTIDASE"/>
    <property type="match status" value="1"/>
</dbReference>
<feature type="active site" description="Proton acceptor" evidence="8">
    <location>
        <position position="139"/>
    </location>
</feature>
<dbReference type="Pfam" id="PF07687">
    <property type="entry name" value="M20_dimer"/>
    <property type="match status" value="1"/>
</dbReference>
<dbReference type="Gene3D" id="3.40.630.10">
    <property type="entry name" value="Zn peptidases"/>
    <property type="match status" value="1"/>
</dbReference>
<dbReference type="InterPro" id="IPR001261">
    <property type="entry name" value="ArgE/DapE_CS"/>
</dbReference>
<feature type="binding site" evidence="9">
    <location>
        <position position="106"/>
    </location>
    <ligand>
        <name>Zn(2+)</name>
        <dbReference type="ChEBI" id="CHEBI:29105"/>
        <label>2</label>
    </ligand>
</feature>
<evidence type="ECO:0000256" key="2">
    <source>
        <dbReference type="ARBA" id="ARBA00022670"/>
    </source>
</evidence>
<dbReference type="InterPro" id="IPR011650">
    <property type="entry name" value="Peptidase_M20_dimer"/>
</dbReference>
<reference evidence="11 12" key="1">
    <citation type="submission" date="2018-11" db="EMBL/GenBank/DDBJ databases">
        <title>Genomic Encyclopedia of Type Strains, Phase IV (KMG-IV): sequencing the most valuable type-strain genomes for metagenomic binning, comparative biology and taxonomic classification.</title>
        <authorList>
            <person name="Goeker M."/>
        </authorList>
    </citation>
    <scope>NUCLEOTIDE SEQUENCE [LARGE SCALE GENOMIC DNA]</scope>
    <source>
        <strain evidence="11 12">DSM 29158</strain>
    </source>
</reference>
<dbReference type="InterPro" id="IPR002933">
    <property type="entry name" value="Peptidase_M20"/>
</dbReference>
<evidence type="ECO:0000256" key="7">
    <source>
        <dbReference type="PIRNR" id="PIRNR001123"/>
    </source>
</evidence>
<evidence type="ECO:0000256" key="4">
    <source>
        <dbReference type="ARBA" id="ARBA00022801"/>
    </source>
</evidence>
<keyword evidence="11" id="KW-0031">Aminopeptidase</keyword>
<feature type="binding site" evidence="9">
    <location>
        <position position="106"/>
    </location>
    <ligand>
        <name>Zn(2+)</name>
        <dbReference type="ChEBI" id="CHEBI:29105"/>
        <label>1</label>
    </ligand>
</feature>
<dbReference type="AlphaFoldDB" id="A0A3N5BK70"/>
<keyword evidence="5" id="KW-0862">Zinc</keyword>
<dbReference type="PIRSF" id="PIRSF001123">
    <property type="entry name" value="PepA_GA"/>
    <property type="match status" value="1"/>
</dbReference>
<sequence>MNKERLINEFIELVQIDSETMNEQQIGPVIVNKMKSLGMEVTLDHSQSKTGYGFDNVYGILKGNDSSKKTVFFTTHMDTVTPGNGIKPIINNDYIETDNTTILGADDKAGIAACFESIRHIQEQDIKHGDIEFVITVGEESGLVGAKAFDESLIKADFGYAVDGMGPIGTMVVQAPTQSKIKINIQGKKAHAGMAPEEGISAIEVASLAVSNMPLGRINENTTANIGTFIAEGPTNIVSDSVEIIAEARSLIDEEMSDQVNKMKEAVKVACDQYNTTYTFEHEVMYPSFKYTEQDEVVSIAKNATERIGLEANIIKAGGGSDGNVFSGKGKPTIILSVGYEDIHTTDEKMSIDRLVQVTEQISSIIEGM</sequence>
<feature type="binding site" evidence="9">
    <location>
        <position position="140"/>
    </location>
    <ligand>
        <name>Zn(2+)</name>
        <dbReference type="ChEBI" id="CHEBI:29105"/>
        <label>2</label>
    </ligand>
</feature>
<dbReference type="Gene3D" id="3.30.70.360">
    <property type="match status" value="1"/>
</dbReference>
<dbReference type="NCBIfam" id="TIGR01883">
    <property type="entry name" value="PepT-like"/>
    <property type="match status" value="1"/>
</dbReference>
<evidence type="ECO:0000313" key="12">
    <source>
        <dbReference type="Proteomes" id="UP000277108"/>
    </source>
</evidence>
<dbReference type="PROSITE" id="PS00759">
    <property type="entry name" value="ARGE_DAPE_CPG2_2"/>
    <property type="match status" value="1"/>
</dbReference>
<dbReference type="SUPFAM" id="SSF53187">
    <property type="entry name" value="Zn-dependent exopeptidases"/>
    <property type="match status" value="1"/>
</dbReference>
<evidence type="ECO:0000259" key="10">
    <source>
        <dbReference type="Pfam" id="PF07687"/>
    </source>
</evidence>
<accession>A0A3N5BK70</accession>
<dbReference type="Proteomes" id="UP000277108">
    <property type="component" value="Unassembled WGS sequence"/>
</dbReference>
<evidence type="ECO:0000313" key="11">
    <source>
        <dbReference type="EMBL" id="RPF58063.1"/>
    </source>
</evidence>
<feature type="binding site" evidence="9">
    <location>
        <position position="163"/>
    </location>
    <ligand>
        <name>Zn(2+)</name>
        <dbReference type="ChEBI" id="CHEBI:29105"/>
        <label>1</label>
    </ligand>
</feature>
<comment type="cofactor">
    <cofactor evidence="1">
        <name>Zn(2+)</name>
        <dbReference type="ChEBI" id="CHEBI:29105"/>
    </cofactor>
</comment>
<dbReference type="GO" id="GO:0004177">
    <property type="term" value="F:aminopeptidase activity"/>
    <property type="evidence" value="ECO:0007669"/>
    <property type="project" value="UniProtKB-UniRule"/>
</dbReference>
<evidence type="ECO:0000256" key="8">
    <source>
        <dbReference type="PIRSR" id="PIRSR001123-1"/>
    </source>
</evidence>
<keyword evidence="4" id="KW-0378">Hydrolase</keyword>
<dbReference type="InterPro" id="IPR008007">
    <property type="entry name" value="Peptidase_M42"/>
</dbReference>
<dbReference type="InterPro" id="IPR036264">
    <property type="entry name" value="Bact_exopeptidase_dim_dom"/>
</dbReference>
<organism evidence="11 12">
    <name type="scientific">Abyssicoccus albus</name>
    <dbReference type="NCBI Taxonomy" id="1817405"/>
    <lineage>
        <taxon>Bacteria</taxon>
        <taxon>Bacillati</taxon>
        <taxon>Bacillota</taxon>
        <taxon>Bacilli</taxon>
        <taxon>Bacillales</taxon>
        <taxon>Abyssicoccaceae</taxon>
    </lineage>
</organism>
<dbReference type="Pfam" id="PF01546">
    <property type="entry name" value="Peptidase_M20"/>
    <property type="match status" value="1"/>
</dbReference>
<dbReference type="RefSeq" id="WP_123807547.1">
    <property type="nucleotide sequence ID" value="NZ_RKRK01000002.1"/>
</dbReference>
<comment type="cofactor">
    <cofactor evidence="9">
        <name>a divalent metal cation</name>
        <dbReference type="ChEBI" id="CHEBI:60240"/>
    </cofactor>
    <text evidence="9">Binds 2 divalent metal cations per subunit.</text>
</comment>
<keyword evidence="6" id="KW-0482">Metalloprotease</keyword>